<keyword evidence="6" id="KW-0067">ATP-binding</keyword>
<keyword evidence="7" id="KW-1185">Reference proteome</keyword>
<dbReference type="InterPro" id="IPR050496">
    <property type="entry name" value="SNF2_RAD54_helicase_repair"/>
</dbReference>
<dbReference type="Pfam" id="PF00271">
    <property type="entry name" value="Helicase_C"/>
    <property type="match status" value="1"/>
</dbReference>
<dbReference type="CDD" id="cd18012">
    <property type="entry name" value="DEXQc_arch_SWI2_SNF2"/>
    <property type="match status" value="1"/>
</dbReference>
<dbReference type="InterPro" id="IPR014001">
    <property type="entry name" value="Helicase_ATP-bd"/>
</dbReference>
<dbReference type="Pfam" id="PF00176">
    <property type="entry name" value="SNF2-rel_dom"/>
    <property type="match status" value="1"/>
</dbReference>
<dbReference type="RefSeq" id="WP_280998553.1">
    <property type="nucleotide sequence ID" value="NZ_CP069362.1"/>
</dbReference>
<dbReference type="Proteomes" id="UP001232493">
    <property type="component" value="Chromosome"/>
</dbReference>
<dbReference type="PROSITE" id="PS50966">
    <property type="entry name" value="ZF_SWIM"/>
    <property type="match status" value="1"/>
</dbReference>
<dbReference type="EMBL" id="CP069362">
    <property type="protein sequence ID" value="WGS64707.1"/>
    <property type="molecule type" value="Genomic_DNA"/>
</dbReference>
<dbReference type="PANTHER" id="PTHR45629">
    <property type="entry name" value="SNF2/RAD54 FAMILY MEMBER"/>
    <property type="match status" value="1"/>
</dbReference>
<reference evidence="6 7" key="1">
    <citation type="submission" date="2021-02" db="EMBL/GenBank/DDBJ databases">
        <title>Characterization of Marinitoga sp. nov. str. BP5-C20A.</title>
        <authorList>
            <person name="Erauso G."/>
            <person name="Postec A."/>
        </authorList>
    </citation>
    <scope>NUCLEOTIDE SEQUENCE [LARGE SCALE GENOMIC DNA]</scope>
    <source>
        <strain evidence="6 7">BP5-C20A</strain>
    </source>
</reference>
<evidence type="ECO:0000256" key="1">
    <source>
        <dbReference type="ARBA" id="ARBA00022801"/>
    </source>
</evidence>
<evidence type="ECO:0000259" key="3">
    <source>
        <dbReference type="PROSITE" id="PS50966"/>
    </source>
</evidence>
<evidence type="ECO:0000313" key="6">
    <source>
        <dbReference type="EMBL" id="WGS64707.1"/>
    </source>
</evidence>
<gene>
    <name evidence="6" type="ORF">JRV97_10150</name>
</gene>
<evidence type="ECO:0000259" key="5">
    <source>
        <dbReference type="PROSITE" id="PS51194"/>
    </source>
</evidence>
<dbReference type="GO" id="GO:0004386">
    <property type="term" value="F:helicase activity"/>
    <property type="evidence" value="ECO:0007669"/>
    <property type="project" value="UniProtKB-KW"/>
</dbReference>
<dbReference type="Pfam" id="PF12419">
    <property type="entry name" value="DUF3670"/>
    <property type="match status" value="1"/>
</dbReference>
<sequence length="1145" mass="133476">MAKRKIYGKTWWGKKWIEAMEKIDFNTNRLPRGRTYANKGLVLEVRVNRNSDIVARVQGTRATPYKEKISLIKFPSYDVEIIGSILSENPYIAGQLLNGILPEELYEIFQKEGIKLFPESWDDIEAYCSCPDWANPCKHLAAVYYVIANEIDKDPFLLFEMHGLKKKKLLELAKISSEKSKNVLNFLPINSEKNELVLDEKIALEEPFIYFENIEEIISLLSEKTIFSDFSIKDFLNDLYGQGEKYVKNIKILEENLYLKDTEFKIIYSLQNPDILIKGYNPFSKEIIKFEDLFNLMYSISFLPDKNDNEYSFFFKKVLGFVFNIIMNHSFAPKPEIIESDKFYVKYMPLISNSSFIEYLDYLEKIIPDNLVIYLEKNKVLKKSDAVIYIISLVIKEIVKKVYVNKKMSHNILSVFSEDKLYPLKTLEEKNIANSLENYFEPLFFKSQKYTLAIKIMPFIEDRYYLSLLVKDNSDVLSEPISLTDFLKNKKYFNEKANILKQIGFISNLSNFSKTIMKHEDIIITSSELSTFFNDVLPALNVFGIDVILPKEMKKIVEPKVVIQAKRINNTTSFFNLNDLLRFDWKIAIGDQIISAEEFRKLLEKSEGIIKFKDMYIHLNPKKFLNILKKLEKPIDELSNYESLRVLLSEEYNGIPLYSDNKLKNIIDEMKKIKNIRIPKTLNAEMREYQKRGYKWLKSNVDKGFGVCLADDMGLGKTIQTIAVVLKDKENKNLNEPALVVCPTTLIGNWATEIEKFAPKLKYHIYHGNNRDLKNDSDIILTSYGVIRRDIEKLEDLNWSYIILDEAQNIKNPLTKQTKAVKKLKGKKRIALTGTPVENRLLELWSIFDFLMPGYLGNYNNFIKNYAIPIEKYNDKTKLKAIKKAINPFLLRRLKTDKNIIKDLPEKIIFDQYVYLTPIQTSLYNKTVEMVNEISNFSGIERKGLIFKLITSLKQICNHPANYLKNKNFSPEESGKTQKLLDLLTDIFENNEKAIIFTQYKEMGEILEDIIKKQLKVKTLFFHGNLPRKKRDEMVEKFQTSHDYPVIIISLKAGGTGLNLTAASHVIHFDLWWNPAVEAQATDRAYRIGQKNNVIVHRFITKNTFEEKINEIIQKKKNLSNNILSIGEKWISELSDDELREIFKI</sequence>
<dbReference type="CDD" id="cd18793">
    <property type="entry name" value="SF2_C_SNF"/>
    <property type="match status" value="1"/>
</dbReference>
<name>A0ABY8PQ15_9BACT</name>
<evidence type="ECO:0000259" key="4">
    <source>
        <dbReference type="PROSITE" id="PS51192"/>
    </source>
</evidence>
<dbReference type="PROSITE" id="PS51192">
    <property type="entry name" value="HELICASE_ATP_BIND_1"/>
    <property type="match status" value="1"/>
</dbReference>
<dbReference type="InterPro" id="IPR001650">
    <property type="entry name" value="Helicase_C-like"/>
</dbReference>
<keyword evidence="6" id="KW-0547">Nucleotide-binding</keyword>
<dbReference type="SMART" id="SM00490">
    <property type="entry name" value="HELICc"/>
    <property type="match status" value="1"/>
</dbReference>
<dbReference type="InterPro" id="IPR022138">
    <property type="entry name" value="DUF3670"/>
</dbReference>
<feature type="domain" description="Helicase C-terminal" evidence="5">
    <location>
        <begin position="979"/>
        <end position="1135"/>
    </location>
</feature>
<feature type="domain" description="SWIM-type" evidence="3">
    <location>
        <begin position="106"/>
        <end position="148"/>
    </location>
</feature>
<dbReference type="InterPro" id="IPR000330">
    <property type="entry name" value="SNF2_N"/>
</dbReference>
<keyword evidence="2" id="KW-0863">Zinc-finger</keyword>
<dbReference type="InterPro" id="IPR049730">
    <property type="entry name" value="SNF2/RAD54-like_C"/>
</dbReference>
<dbReference type="PANTHER" id="PTHR45629:SF7">
    <property type="entry name" value="DNA EXCISION REPAIR PROTEIN ERCC-6-RELATED"/>
    <property type="match status" value="1"/>
</dbReference>
<dbReference type="SUPFAM" id="SSF52540">
    <property type="entry name" value="P-loop containing nucleoside triphosphate hydrolases"/>
    <property type="match status" value="2"/>
</dbReference>
<dbReference type="SMART" id="SM00487">
    <property type="entry name" value="DEXDc"/>
    <property type="match status" value="1"/>
</dbReference>
<proteinExistence type="predicted"/>
<keyword evidence="1" id="KW-0378">Hydrolase</keyword>
<dbReference type="InterPro" id="IPR027417">
    <property type="entry name" value="P-loop_NTPase"/>
</dbReference>
<dbReference type="Gene3D" id="3.40.50.10810">
    <property type="entry name" value="Tandem AAA-ATPase domain"/>
    <property type="match status" value="1"/>
</dbReference>
<dbReference type="Gene3D" id="3.40.50.300">
    <property type="entry name" value="P-loop containing nucleotide triphosphate hydrolases"/>
    <property type="match status" value="1"/>
</dbReference>
<keyword evidence="6" id="KW-0347">Helicase</keyword>
<dbReference type="Pfam" id="PF04434">
    <property type="entry name" value="SWIM"/>
    <property type="match status" value="1"/>
</dbReference>
<protein>
    <submittedName>
        <fullName evidence="6">DEAD/DEAH box helicase family protein</fullName>
    </submittedName>
</protein>
<evidence type="ECO:0000313" key="7">
    <source>
        <dbReference type="Proteomes" id="UP001232493"/>
    </source>
</evidence>
<feature type="domain" description="Helicase ATP-binding" evidence="4">
    <location>
        <begin position="698"/>
        <end position="854"/>
    </location>
</feature>
<organism evidence="6 7">
    <name type="scientific">Marinitoga aeolica</name>
    <dbReference type="NCBI Taxonomy" id="2809031"/>
    <lineage>
        <taxon>Bacteria</taxon>
        <taxon>Thermotogati</taxon>
        <taxon>Thermotogota</taxon>
        <taxon>Thermotogae</taxon>
        <taxon>Petrotogales</taxon>
        <taxon>Petrotogaceae</taxon>
        <taxon>Marinitoga</taxon>
    </lineage>
</organism>
<dbReference type="InterPro" id="IPR038718">
    <property type="entry name" value="SNF2-like_sf"/>
</dbReference>
<dbReference type="PROSITE" id="PS51194">
    <property type="entry name" value="HELICASE_CTER"/>
    <property type="match status" value="1"/>
</dbReference>
<dbReference type="InterPro" id="IPR007527">
    <property type="entry name" value="Znf_SWIM"/>
</dbReference>
<accession>A0ABY8PQ15</accession>
<keyword evidence="2" id="KW-0479">Metal-binding</keyword>
<keyword evidence="2" id="KW-0862">Zinc</keyword>
<evidence type="ECO:0000256" key="2">
    <source>
        <dbReference type="PROSITE-ProRule" id="PRU00325"/>
    </source>
</evidence>